<feature type="region of interest" description="Disordered" evidence="1">
    <location>
        <begin position="404"/>
        <end position="425"/>
    </location>
</feature>
<dbReference type="Pfam" id="PF00125">
    <property type="entry name" value="Histone"/>
    <property type="match status" value="1"/>
</dbReference>
<proteinExistence type="predicted"/>
<organism evidence="4 5">
    <name type="scientific">Symbiodinium microadriaticum</name>
    <name type="common">Dinoflagellate</name>
    <name type="synonym">Zooxanthella microadriatica</name>
    <dbReference type="NCBI Taxonomy" id="2951"/>
    <lineage>
        <taxon>Eukaryota</taxon>
        <taxon>Sar</taxon>
        <taxon>Alveolata</taxon>
        <taxon>Dinophyceae</taxon>
        <taxon>Suessiales</taxon>
        <taxon>Symbiodiniaceae</taxon>
        <taxon>Symbiodinium</taxon>
    </lineage>
</organism>
<feature type="compositionally biased region" description="Basic residues" evidence="1">
    <location>
        <begin position="615"/>
        <end position="626"/>
    </location>
</feature>
<dbReference type="Gene3D" id="1.10.20.10">
    <property type="entry name" value="Histone, subunit A"/>
    <property type="match status" value="1"/>
</dbReference>
<evidence type="ECO:0000313" key="5">
    <source>
        <dbReference type="Proteomes" id="UP000186817"/>
    </source>
</evidence>
<dbReference type="AlphaFoldDB" id="A0A1Q9CPM5"/>
<comment type="caution">
    <text evidence="4">The sequence shown here is derived from an EMBL/GenBank/DDBJ whole genome shotgun (WGS) entry which is preliminary data.</text>
</comment>
<dbReference type="Proteomes" id="UP000186817">
    <property type="component" value="Unassembled WGS sequence"/>
</dbReference>
<feature type="compositionally biased region" description="Basic residues" evidence="1">
    <location>
        <begin position="118"/>
        <end position="138"/>
    </location>
</feature>
<evidence type="ECO:0000256" key="2">
    <source>
        <dbReference type="SAM" id="Phobius"/>
    </source>
</evidence>
<accession>A0A1Q9CPM5</accession>
<evidence type="ECO:0000259" key="3">
    <source>
        <dbReference type="Pfam" id="PF00125"/>
    </source>
</evidence>
<dbReference type="InterPro" id="IPR009072">
    <property type="entry name" value="Histone-fold"/>
</dbReference>
<gene>
    <name evidence="4" type="ORF">AK812_SmicGene34200</name>
</gene>
<feature type="transmembrane region" description="Helical" evidence="2">
    <location>
        <begin position="855"/>
        <end position="876"/>
    </location>
</feature>
<feature type="region of interest" description="Disordered" evidence="1">
    <location>
        <begin position="105"/>
        <end position="138"/>
    </location>
</feature>
<evidence type="ECO:0000256" key="1">
    <source>
        <dbReference type="SAM" id="MobiDB-lite"/>
    </source>
</evidence>
<dbReference type="SUPFAM" id="SSF47113">
    <property type="entry name" value="Histone-fold"/>
    <property type="match status" value="1"/>
</dbReference>
<evidence type="ECO:0000313" key="4">
    <source>
        <dbReference type="EMBL" id="OLP84882.1"/>
    </source>
</evidence>
<keyword evidence="2" id="KW-0472">Membrane</keyword>
<dbReference type="GO" id="GO:0046982">
    <property type="term" value="F:protein heterodimerization activity"/>
    <property type="evidence" value="ECO:0007669"/>
    <property type="project" value="InterPro"/>
</dbReference>
<feature type="compositionally biased region" description="Acidic residues" evidence="1">
    <location>
        <begin position="493"/>
        <end position="506"/>
    </location>
</feature>
<protein>
    <recommendedName>
        <fullName evidence="3">Core Histone H2A/H2B/H3 domain-containing protein</fullName>
    </recommendedName>
</protein>
<dbReference type="InterPro" id="IPR007125">
    <property type="entry name" value="H2A/H2B/H3"/>
</dbReference>
<keyword evidence="2" id="KW-0812">Transmembrane</keyword>
<feature type="domain" description="Core Histone H2A/H2B/H3" evidence="3">
    <location>
        <begin position="634"/>
        <end position="676"/>
    </location>
</feature>
<name>A0A1Q9CPM5_SYMMI</name>
<feature type="region of interest" description="Disordered" evidence="1">
    <location>
        <begin position="606"/>
        <end position="626"/>
    </location>
</feature>
<dbReference type="EMBL" id="LSRX01001011">
    <property type="protein sequence ID" value="OLP84882.1"/>
    <property type="molecule type" value="Genomic_DNA"/>
</dbReference>
<feature type="region of interest" description="Disordered" evidence="1">
    <location>
        <begin position="474"/>
        <end position="506"/>
    </location>
</feature>
<sequence>MQGMGLIGCVVRRKLQRNWRATPWPLVAVLTATEELAGYKLGFDVLCEALKRYDLPDPVAVSTDYFSGSGGAATSKWPRCAHVQDLWHLRRNLLKNDNAARRQLQRSSEGLGSAPRTPARKSKKQIRAKAKPKAKSKAKLPPHLKNRFVWAFLKLVDYLAWCPTRAFFHCVAETIFRRVEYVWGEHEFLQYFVLQYMIRVRASDSSIDGTEHFWGARWWVGIGRYSRLPPSQQPSESLNAIIKRQLRAQGPVTTHVDLVQKFAKALQTLSTPMLFGADRSKKPVTLMGRDVRSGKPDTPSDWMWQKGKSVRRPFDKFLSVVANFKKANFMASIPTILARMRRRNSKYMDVYQGPKLRFVALGLYKPVAVTSGVAKTMATQLQVRNVEHLQKYLLELGMRQKQRSIGSRPRSLSSTGTLGRWHGSLRKPHASSAAVGTISGITNVRMPSPVKCFMGCVKTFPECCRLLTKETCEASGTPKAKEQPKRKRKAEETCEASEAEEDDTEAFTEPDEHARQMMLQQAAPLEIVCSATEGFELKPQMRGGKRVRGQQQKRNQQFTMECSLHGQENKQEFQIPRAAFQRLFKDVAAEVTAALEADLDQMAKVKPEEEEWERGKRRRGRPSKKRCLTVPQFPKTAIGLVHHMAEDFLQARFSDANRLSQHAKRRTTTLRDLQLAGELRAGAMERHREDNEFRTMVSIIADRRSEVLEALNPDPDRRRCVRVGGMEDDHLAKQMWEDFLKQGAQCNMVQKVFADQGSVAPLSGKLWRGYADKESFIMVTPVECDPPAEDAVPMPSFITLKRRADEDAEPPGLALKRRIVDLDQIDDCAGKVQAKTGTKAAEGVVVDDDEEDDMMFIRVLLLMMMLLMMMVMMMMIEMDGWMDGWMDAWNGMGWNGMEWNE</sequence>
<reference evidence="4 5" key="1">
    <citation type="submission" date="2016-02" db="EMBL/GenBank/DDBJ databases">
        <title>Genome analysis of coral dinoflagellate symbionts highlights evolutionary adaptations to a symbiotic lifestyle.</title>
        <authorList>
            <person name="Aranda M."/>
            <person name="Li Y."/>
            <person name="Liew Y.J."/>
            <person name="Baumgarten S."/>
            <person name="Simakov O."/>
            <person name="Wilson M."/>
            <person name="Piel J."/>
            <person name="Ashoor H."/>
            <person name="Bougouffa S."/>
            <person name="Bajic V.B."/>
            <person name="Ryu T."/>
            <person name="Ravasi T."/>
            <person name="Bayer T."/>
            <person name="Micklem G."/>
            <person name="Kim H."/>
            <person name="Bhak J."/>
            <person name="Lajeunesse T.C."/>
            <person name="Voolstra C.R."/>
        </authorList>
    </citation>
    <scope>NUCLEOTIDE SEQUENCE [LARGE SCALE GENOMIC DNA]</scope>
    <source>
        <strain evidence="4 5">CCMP2467</strain>
    </source>
</reference>
<keyword evidence="5" id="KW-1185">Reference proteome</keyword>
<keyword evidence="2" id="KW-1133">Transmembrane helix</keyword>
<dbReference type="GO" id="GO:0003677">
    <property type="term" value="F:DNA binding"/>
    <property type="evidence" value="ECO:0007669"/>
    <property type="project" value="InterPro"/>
</dbReference>